<proteinExistence type="predicted"/>
<evidence type="ECO:0000313" key="2">
    <source>
        <dbReference type="EMBL" id="PPJ52874.1"/>
    </source>
</evidence>
<dbReference type="PROSITE" id="PS50097">
    <property type="entry name" value="BTB"/>
    <property type="match status" value="1"/>
</dbReference>
<dbReference type="SUPFAM" id="SSF54695">
    <property type="entry name" value="POZ domain"/>
    <property type="match status" value="1"/>
</dbReference>
<protein>
    <recommendedName>
        <fullName evidence="1">BTB domain-containing protein</fullName>
    </recommendedName>
</protein>
<gene>
    <name evidence="2" type="ORF">CBER1_11199</name>
</gene>
<organism evidence="2 3">
    <name type="scientific">Cercospora berteroae</name>
    <dbReference type="NCBI Taxonomy" id="357750"/>
    <lineage>
        <taxon>Eukaryota</taxon>
        <taxon>Fungi</taxon>
        <taxon>Dikarya</taxon>
        <taxon>Ascomycota</taxon>
        <taxon>Pezizomycotina</taxon>
        <taxon>Dothideomycetes</taxon>
        <taxon>Dothideomycetidae</taxon>
        <taxon>Mycosphaerellales</taxon>
        <taxon>Mycosphaerellaceae</taxon>
        <taxon>Cercospora</taxon>
    </lineage>
</organism>
<dbReference type="OrthoDB" id="3644790at2759"/>
<keyword evidence="3" id="KW-1185">Reference proteome</keyword>
<evidence type="ECO:0000313" key="3">
    <source>
        <dbReference type="Proteomes" id="UP000237631"/>
    </source>
</evidence>
<evidence type="ECO:0000259" key="1">
    <source>
        <dbReference type="PROSITE" id="PS50097"/>
    </source>
</evidence>
<dbReference type="InterPro" id="IPR011333">
    <property type="entry name" value="SKP1/BTB/POZ_sf"/>
</dbReference>
<dbReference type="STRING" id="357750.A0A2S6BZG6"/>
<dbReference type="Proteomes" id="UP000237631">
    <property type="component" value="Unassembled WGS sequence"/>
</dbReference>
<dbReference type="InterPro" id="IPR000210">
    <property type="entry name" value="BTB/POZ_dom"/>
</dbReference>
<dbReference type="EMBL" id="PNEN01001648">
    <property type="protein sequence ID" value="PPJ52874.1"/>
    <property type="molecule type" value="Genomic_DNA"/>
</dbReference>
<feature type="domain" description="BTB" evidence="1">
    <location>
        <begin position="22"/>
        <end position="80"/>
    </location>
</feature>
<dbReference type="PANTHER" id="PTHR47843:SF5">
    <property type="entry name" value="BTB_POZ DOMAIN PROTEIN"/>
    <property type="match status" value="1"/>
</dbReference>
<dbReference type="Gene3D" id="3.30.710.10">
    <property type="entry name" value="Potassium Channel Kv1.1, Chain A"/>
    <property type="match status" value="1"/>
</dbReference>
<dbReference type="PANTHER" id="PTHR47843">
    <property type="entry name" value="BTB DOMAIN-CONTAINING PROTEIN-RELATED"/>
    <property type="match status" value="1"/>
</dbReference>
<dbReference type="AlphaFoldDB" id="A0A2S6BZG6"/>
<dbReference type="Pfam" id="PF00651">
    <property type="entry name" value="BTB"/>
    <property type="match status" value="1"/>
</dbReference>
<accession>A0A2S6BZG6</accession>
<name>A0A2S6BZG6_9PEZI</name>
<reference evidence="3" key="1">
    <citation type="journal article" date="2017" name="bioRxiv">
        <title>Conservation of a gene cluster reveals novel cercosporin biosynthetic mechanisms and extends production to the genus Colletotrichum.</title>
        <authorList>
            <person name="de Jonge R."/>
            <person name="Ebert M.K."/>
            <person name="Huitt-Roehl C.R."/>
            <person name="Pal P."/>
            <person name="Suttle J.C."/>
            <person name="Spanner R.E."/>
            <person name="Neubauer J.D."/>
            <person name="Jurick W.M.II."/>
            <person name="Stott K.A."/>
            <person name="Secor G.A."/>
            <person name="Thomma B.P.H.J."/>
            <person name="Van de Peer Y."/>
            <person name="Townsend C.A."/>
            <person name="Bolton M.D."/>
        </authorList>
    </citation>
    <scope>NUCLEOTIDE SEQUENCE [LARGE SCALE GENOMIC DNA]</scope>
    <source>
        <strain evidence="3">CBS538.71</strain>
    </source>
</reference>
<comment type="caution">
    <text evidence="2">The sequence shown here is derived from an EMBL/GenBank/DDBJ whole genome shotgun (WGS) entry which is preliminary data.</text>
</comment>
<dbReference type="CDD" id="cd18186">
    <property type="entry name" value="BTB_POZ_ZBTB_KLHL-like"/>
    <property type="match status" value="1"/>
</dbReference>
<sequence length="237" mass="26564">MAPRDRSTASTLKRTYESGEWSDLTIFTATRDFRVHKNIVCPACPFFEAACTRDSKEARTGVVKLPESAETVKGILKFIYGFPVRQATAEHAAASDIDHLCECLDIHVAADKYDLPGLRTISRRAVTTYVRCLDLAQKMVDFGLYLYQQDPGAVDESIIRKVTMNAGLNLPFLRVDESTWRKFVGHYDFLTASMDQLLKSKSALAVDDPAVQAPGDPEQKEDVRRFRDGLKALRAQN</sequence>